<dbReference type="EMBL" id="KB822704">
    <property type="protein sequence ID" value="ETI24437.1"/>
    <property type="molecule type" value="Genomic_DNA"/>
</dbReference>
<dbReference type="GeneID" id="19982299"/>
<dbReference type="AlphaFoldDB" id="V9DER7"/>
<protein>
    <recommendedName>
        <fullName evidence="1">F-box domain-containing protein</fullName>
    </recommendedName>
</protein>
<dbReference type="SUPFAM" id="SSF81383">
    <property type="entry name" value="F-box domain"/>
    <property type="match status" value="1"/>
</dbReference>
<dbReference type="VEuPathDB" id="FungiDB:G647_03806"/>
<proteinExistence type="predicted"/>
<dbReference type="Pfam" id="PF00646">
    <property type="entry name" value="F-box"/>
    <property type="match status" value="1"/>
</dbReference>
<dbReference type="HOGENOM" id="CLU_636164_0_0_1"/>
<organism evidence="2 3">
    <name type="scientific">Cladophialophora carrionii CBS 160.54</name>
    <dbReference type="NCBI Taxonomy" id="1279043"/>
    <lineage>
        <taxon>Eukaryota</taxon>
        <taxon>Fungi</taxon>
        <taxon>Dikarya</taxon>
        <taxon>Ascomycota</taxon>
        <taxon>Pezizomycotina</taxon>
        <taxon>Eurotiomycetes</taxon>
        <taxon>Chaetothyriomycetidae</taxon>
        <taxon>Chaetothyriales</taxon>
        <taxon>Herpotrichiellaceae</taxon>
        <taxon>Cladophialophora</taxon>
    </lineage>
</organism>
<dbReference type="InterPro" id="IPR036047">
    <property type="entry name" value="F-box-like_dom_sf"/>
</dbReference>
<dbReference type="RefSeq" id="XP_008726373.1">
    <property type="nucleotide sequence ID" value="XM_008728151.1"/>
</dbReference>
<evidence type="ECO:0000313" key="2">
    <source>
        <dbReference type="EMBL" id="ETI24437.1"/>
    </source>
</evidence>
<evidence type="ECO:0000259" key="1">
    <source>
        <dbReference type="Pfam" id="PF00646"/>
    </source>
</evidence>
<gene>
    <name evidence="2" type="ORF">G647_03806</name>
</gene>
<name>V9DER7_9EURO</name>
<dbReference type="Proteomes" id="UP000030678">
    <property type="component" value="Unassembled WGS sequence"/>
</dbReference>
<feature type="domain" description="F-box" evidence="1">
    <location>
        <begin position="47"/>
        <end position="73"/>
    </location>
</feature>
<dbReference type="OrthoDB" id="4145521at2759"/>
<dbReference type="InterPro" id="IPR001810">
    <property type="entry name" value="F-box_dom"/>
</dbReference>
<reference evidence="2 3" key="1">
    <citation type="submission" date="2013-03" db="EMBL/GenBank/DDBJ databases">
        <title>The Genome Sequence of Cladophialophora carrionii CBS 160.54.</title>
        <authorList>
            <consortium name="The Broad Institute Genomics Platform"/>
            <person name="Cuomo C."/>
            <person name="de Hoog S."/>
            <person name="Gorbushina A."/>
            <person name="Walker B."/>
            <person name="Young S.K."/>
            <person name="Zeng Q."/>
            <person name="Gargeya S."/>
            <person name="Fitzgerald M."/>
            <person name="Haas B."/>
            <person name="Abouelleil A."/>
            <person name="Allen A.W."/>
            <person name="Alvarado L."/>
            <person name="Arachchi H.M."/>
            <person name="Berlin A.M."/>
            <person name="Chapman S.B."/>
            <person name="Gainer-Dewar J."/>
            <person name="Goldberg J."/>
            <person name="Griggs A."/>
            <person name="Gujja S."/>
            <person name="Hansen M."/>
            <person name="Howarth C."/>
            <person name="Imamovic A."/>
            <person name="Ireland A."/>
            <person name="Larimer J."/>
            <person name="McCowan C."/>
            <person name="Murphy C."/>
            <person name="Pearson M."/>
            <person name="Poon T.W."/>
            <person name="Priest M."/>
            <person name="Roberts A."/>
            <person name="Saif S."/>
            <person name="Shea T."/>
            <person name="Sisk P."/>
            <person name="Sykes S."/>
            <person name="Wortman J."/>
            <person name="Nusbaum C."/>
            <person name="Birren B."/>
        </authorList>
    </citation>
    <scope>NUCLEOTIDE SEQUENCE [LARGE SCALE GENOMIC DNA]</scope>
    <source>
        <strain evidence="2 3">CBS 160.54</strain>
    </source>
</reference>
<accession>V9DER7</accession>
<evidence type="ECO:0000313" key="3">
    <source>
        <dbReference type="Proteomes" id="UP000030678"/>
    </source>
</evidence>
<sequence>MDADFTYDCACEGKAVNESSPQPDRELTEPQESQIRTTATQGLLQQWFNLPEEIKANILKWVERRDLRSCRLVDRQMGSTATRILFRTVCLSPSMNSVARLCNISFDGTLGSLVHTIEVHTHYLIEAPFSQFVRSGPLAQRLQSLAPLDAAVEALELSGAYNAEIHSQATFANEGPPLLWIALKKFPQLRHFIHVRPSARTTTGSYLLDDDSDLMKRTGVCMLDGTKQFPLMNSVLQKCRHLRPRSIDLASLYWWEFYNISHIPHLTELLSGVTRFKLTLQVESFDRPRCRLRAKSNYWANGLTKYLTQLPRHLLVVENLWLGFDRMPSMNRIVEPVCAYALRRMTALFLRSTKLGMLYSNLRILILENMATTVKELSEFILTHTGTLKSLTLANLYLRGIAASPNAGILCSIIKLTMFLNQSLKLSSMAFRGIFRDHLDVSLVCSAQGPGSILHRVQEHICHRGDFPLKEHKVKEGKTAENQSFAPLDGNSFTAAEPGRNVTMGLTVDVDESWYLEGTSTTIGL</sequence>